<organism evidence="8 9">
    <name type="scientific">Candida glabrata</name>
    <name type="common">Yeast</name>
    <name type="synonym">Torulopsis glabrata</name>
    <dbReference type="NCBI Taxonomy" id="5478"/>
    <lineage>
        <taxon>Eukaryota</taxon>
        <taxon>Fungi</taxon>
        <taxon>Dikarya</taxon>
        <taxon>Ascomycota</taxon>
        <taxon>Saccharomycotina</taxon>
        <taxon>Saccharomycetes</taxon>
        <taxon>Saccharomycetales</taxon>
        <taxon>Saccharomycetaceae</taxon>
        <taxon>Nakaseomyces</taxon>
    </lineage>
</organism>
<dbReference type="Gene3D" id="3.40.50.720">
    <property type="entry name" value="NAD(P)-binding Rossmann-like Domain"/>
    <property type="match status" value="1"/>
</dbReference>
<evidence type="ECO:0000313" key="8">
    <source>
        <dbReference type="EMBL" id="KTA95050.1"/>
    </source>
</evidence>
<dbReference type="GO" id="GO:0004325">
    <property type="term" value="F:ferrochelatase activity"/>
    <property type="evidence" value="ECO:0007669"/>
    <property type="project" value="EnsemblFungi"/>
</dbReference>
<dbReference type="OMA" id="TQIWKLC"/>
<dbReference type="SUPFAM" id="SSF75615">
    <property type="entry name" value="Siroheme synthase middle domains-like"/>
    <property type="match status" value="1"/>
</dbReference>
<gene>
    <name evidence="8" type="ORF">AO440_003535</name>
</gene>
<dbReference type="VEuPathDB" id="FungiDB:GW608_K06501"/>
<dbReference type="Pfam" id="PF14823">
    <property type="entry name" value="Sirohm_synth_C"/>
    <property type="match status" value="1"/>
</dbReference>
<dbReference type="InterPro" id="IPR028162">
    <property type="entry name" value="Met8_C"/>
</dbReference>
<protein>
    <recommendedName>
        <fullName evidence="2">precorrin-2 dehydrogenase</fullName>
        <ecNumber evidence="2">1.3.1.76</ecNumber>
    </recommendedName>
</protein>
<dbReference type="InterPro" id="IPR028281">
    <property type="entry name" value="Sirohaem_synthase_central"/>
</dbReference>
<dbReference type="InterPro" id="IPR036291">
    <property type="entry name" value="NAD(P)-bd_dom_sf"/>
</dbReference>
<keyword evidence="4" id="KW-0520">NAD</keyword>
<dbReference type="PhylomeDB" id="A0A0W0DI72"/>
<accession>A0A0W0DI72</accession>
<sequence>MANSLQLAHQLKGKHVLLVGGGEVALTRILKLIKTDCKLTIVAPVIHEKILRKYGGFDTASDGKVHRNEKWVPGCLKLYQYVEDTFNDDYFALDNKEGWSFIMTAIPDQVESERIYKKAKSIYGPQQMVNVADNPPLCDFYFGANVEVEGLQLLISSNGSSPRFAALIRDEVKRHLETLDLEKSVETLGTLRSRIRDLSPDMSQSKYRMQWIKQCTDIFGIQNAARIDVDKLVQLYKTMSQEQSLTFPPRTEVLANYTV</sequence>
<evidence type="ECO:0000256" key="3">
    <source>
        <dbReference type="ARBA" id="ARBA00023002"/>
    </source>
</evidence>
<dbReference type="EMBL" id="LLZZ01000194">
    <property type="protein sequence ID" value="KTA95050.1"/>
    <property type="molecule type" value="Genomic_DNA"/>
</dbReference>
<dbReference type="SUPFAM" id="SSF51735">
    <property type="entry name" value="NAD(P)-binding Rossmann-fold domains"/>
    <property type="match status" value="1"/>
</dbReference>
<keyword evidence="5" id="KW-0627">Porphyrin biosynthesis</keyword>
<dbReference type="GO" id="GO:0000103">
    <property type="term" value="P:sulfate assimilation"/>
    <property type="evidence" value="ECO:0007669"/>
    <property type="project" value="EnsemblFungi"/>
</dbReference>
<reference evidence="8 9" key="1">
    <citation type="submission" date="2015-10" db="EMBL/GenBank/DDBJ databases">
        <title>Draft genomes sequences of Candida glabrata isolates 1A, 1B, 2A, 2B, 3A and 3B.</title>
        <authorList>
            <person name="Haavelsrud O.E."/>
            <person name="Gaustad P."/>
        </authorList>
    </citation>
    <scope>NUCLEOTIDE SEQUENCE [LARGE SCALE GENOMIC DNA]</scope>
    <source>
        <strain evidence="8">910700640</strain>
    </source>
</reference>
<dbReference type="AlphaFoldDB" id="A0A0W0DI72"/>
<evidence type="ECO:0000259" key="7">
    <source>
        <dbReference type="Pfam" id="PF14824"/>
    </source>
</evidence>
<comment type="pathway">
    <text evidence="1">Porphyrin-containing compound metabolism; siroheme biosynthesis; sirohydrochlorin from precorrin-2: step 1/1.</text>
</comment>
<evidence type="ECO:0000256" key="5">
    <source>
        <dbReference type="ARBA" id="ARBA00023244"/>
    </source>
</evidence>
<dbReference type="EC" id="1.3.1.76" evidence="2"/>
<dbReference type="PANTHER" id="PTHR35330:SF1">
    <property type="entry name" value="SIROHEME BIOSYNTHESIS PROTEIN MET8"/>
    <property type="match status" value="1"/>
</dbReference>
<dbReference type="Proteomes" id="UP000054886">
    <property type="component" value="Unassembled WGS sequence"/>
</dbReference>
<evidence type="ECO:0000256" key="4">
    <source>
        <dbReference type="ARBA" id="ARBA00023027"/>
    </source>
</evidence>
<name>A0A0W0DI72_CANGB</name>
<dbReference type="Gene3D" id="1.10.3280.10">
    <property type="entry name" value="Siroheme synthase, domain 3"/>
    <property type="match status" value="1"/>
</dbReference>
<evidence type="ECO:0000256" key="1">
    <source>
        <dbReference type="ARBA" id="ARBA00005010"/>
    </source>
</evidence>
<dbReference type="Pfam" id="PF14824">
    <property type="entry name" value="Sirohm_synth_M"/>
    <property type="match status" value="1"/>
</dbReference>
<dbReference type="InterPro" id="IPR028161">
    <property type="entry name" value="Met8-like"/>
</dbReference>
<dbReference type="VEuPathDB" id="FungiDB:B1J91_K06677g"/>
<dbReference type="Gene3D" id="3.30.160.110">
    <property type="entry name" value="Siroheme synthase, domain 2"/>
    <property type="match status" value="1"/>
</dbReference>
<evidence type="ECO:0000313" key="9">
    <source>
        <dbReference type="Proteomes" id="UP000054886"/>
    </source>
</evidence>
<comment type="caution">
    <text evidence="8">The sequence shown here is derived from an EMBL/GenBank/DDBJ whole genome shotgun (WGS) entry which is preliminary data.</text>
</comment>
<proteinExistence type="predicted"/>
<feature type="domain" description="Siroheme synthase central" evidence="7">
    <location>
        <begin position="150"/>
        <end position="175"/>
    </location>
</feature>
<evidence type="ECO:0000256" key="2">
    <source>
        <dbReference type="ARBA" id="ARBA00012400"/>
    </source>
</evidence>
<dbReference type="VEuPathDB" id="FungiDB:CAGL0K06677g"/>
<evidence type="ECO:0000259" key="6">
    <source>
        <dbReference type="Pfam" id="PF14823"/>
    </source>
</evidence>
<dbReference type="GO" id="GO:0019354">
    <property type="term" value="P:siroheme biosynthetic process"/>
    <property type="evidence" value="ECO:0007669"/>
    <property type="project" value="UniProtKB-UniPathway"/>
</dbReference>
<dbReference type="GO" id="GO:0043115">
    <property type="term" value="F:precorrin-2 dehydrogenase activity"/>
    <property type="evidence" value="ECO:0007669"/>
    <property type="project" value="UniProtKB-EC"/>
</dbReference>
<dbReference type="VEuPathDB" id="FungiDB:GVI51_K06523"/>
<dbReference type="VEuPathDB" id="FungiDB:GWK60_K06523"/>
<dbReference type="UniPathway" id="UPA00262">
    <property type="reaction ID" value="UER00222"/>
</dbReference>
<dbReference type="PANTHER" id="PTHR35330">
    <property type="entry name" value="SIROHEME BIOSYNTHESIS PROTEIN MET8"/>
    <property type="match status" value="1"/>
</dbReference>
<feature type="domain" description="Siroheme biosynthesis protein Met8 C-terminal" evidence="6">
    <location>
        <begin position="180"/>
        <end position="243"/>
    </location>
</feature>
<dbReference type="Pfam" id="PF13241">
    <property type="entry name" value="NAD_binding_7"/>
    <property type="match status" value="1"/>
</dbReference>
<keyword evidence="3" id="KW-0560">Oxidoreductase</keyword>